<feature type="transmembrane region" description="Helical" evidence="7">
    <location>
        <begin position="142"/>
        <end position="160"/>
    </location>
</feature>
<evidence type="ECO:0000256" key="7">
    <source>
        <dbReference type="SAM" id="Phobius"/>
    </source>
</evidence>
<organism evidence="9 10">
    <name type="scientific">Noviherbaspirillum saxi</name>
    <dbReference type="NCBI Taxonomy" id="2320863"/>
    <lineage>
        <taxon>Bacteria</taxon>
        <taxon>Pseudomonadati</taxon>
        <taxon>Pseudomonadota</taxon>
        <taxon>Betaproteobacteria</taxon>
        <taxon>Burkholderiales</taxon>
        <taxon>Oxalobacteraceae</taxon>
        <taxon>Noviherbaspirillum</taxon>
    </lineage>
</organism>
<keyword evidence="10" id="KW-1185">Reference proteome</keyword>
<evidence type="ECO:0000256" key="1">
    <source>
        <dbReference type="ARBA" id="ARBA00004651"/>
    </source>
</evidence>
<evidence type="ECO:0000256" key="4">
    <source>
        <dbReference type="ARBA" id="ARBA00022692"/>
    </source>
</evidence>
<dbReference type="PANTHER" id="PTHR23513">
    <property type="entry name" value="INTEGRAL MEMBRANE EFFLUX PROTEIN-RELATED"/>
    <property type="match status" value="1"/>
</dbReference>
<feature type="transmembrane region" description="Helical" evidence="7">
    <location>
        <begin position="166"/>
        <end position="192"/>
    </location>
</feature>
<reference evidence="10" key="1">
    <citation type="submission" date="2018-09" db="EMBL/GenBank/DDBJ databases">
        <authorList>
            <person name="Zhu H."/>
        </authorList>
    </citation>
    <scope>NUCLEOTIDE SEQUENCE [LARGE SCALE GENOMIC DNA]</scope>
    <source>
        <strain evidence="10">K1R23-30</strain>
    </source>
</reference>
<feature type="transmembrane region" description="Helical" evidence="7">
    <location>
        <begin position="291"/>
        <end position="312"/>
    </location>
</feature>
<protein>
    <submittedName>
        <fullName evidence="9">MFS transporter</fullName>
    </submittedName>
</protein>
<dbReference type="Pfam" id="PF05977">
    <property type="entry name" value="MFS_3"/>
    <property type="match status" value="1"/>
</dbReference>
<proteinExistence type="predicted"/>
<feature type="transmembrane region" description="Helical" evidence="7">
    <location>
        <begin position="82"/>
        <end position="103"/>
    </location>
</feature>
<feature type="transmembrane region" description="Helical" evidence="7">
    <location>
        <begin position="49"/>
        <end position="70"/>
    </location>
</feature>
<feature type="domain" description="Major facilitator superfamily (MFS) profile" evidence="8">
    <location>
        <begin position="16"/>
        <end position="401"/>
    </location>
</feature>
<dbReference type="GO" id="GO:0005886">
    <property type="term" value="C:plasma membrane"/>
    <property type="evidence" value="ECO:0007669"/>
    <property type="project" value="UniProtKB-SubCell"/>
</dbReference>
<comment type="subcellular location">
    <subcellularLocation>
        <location evidence="1">Cell membrane</location>
        <topology evidence="1">Multi-pass membrane protein</topology>
    </subcellularLocation>
</comment>
<sequence>MTAGAERIWAAFATPAFRWLWLASIAINLTIWMQGVAAGWLMVSLTTSPLMVALIQTASALPSFIFALPSGVMADLLDRRRYLIAVIGFMICIAAVLCMLSASGGLGPWMLLFLTFCLGTGFALQGPAWYTAQTDAVTRLQLASAMALSSVSYSSARAIGPAMAGAVVSSFGVLAVFVCSAVLLGGALVVLFRWKNAPRNAHLPPEDLFSGMRSAVRYVRHSEIMKAQVLRTSMFVGVSSSLWALLPLIAELQLNSGARGYGLLLGSMGCGSVAGALILPRLRSWIEMNRMMAIAAMLYAASILVAAFVPNIVAVCSALFIGGAAWLAVGNTNMIALQSSVPAWIRARAVAVYMLVFQGAMAAGSAFWGVIATEIGMTNTLLSSALLMSIVLVVMYRVPARLGHESEATQSSDALHAGFVTEAVPSDASVAIQIVYQVAAEKRKEFLRQLYAIGKVRRRDGASFWRAYRDLEQENCYVERFIVESWDQYLRQRGRATVADLEAERQLWTLHSGPTPPAISHFVSEPCP</sequence>
<feature type="transmembrane region" description="Helical" evidence="7">
    <location>
        <begin position="261"/>
        <end position="279"/>
    </location>
</feature>
<feature type="transmembrane region" description="Helical" evidence="7">
    <location>
        <begin position="377"/>
        <end position="396"/>
    </location>
</feature>
<feature type="transmembrane region" description="Helical" evidence="7">
    <location>
        <begin position="349"/>
        <end position="371"/>
    </location>
</feature>
<evidence type="ECO:0000256" key="3">
    <source>
        <dbReference type="ARBA" id="ARBA00022475"/>
    </source>
</evidence>
<evidence type="ECO:0000313" key="9">
    <source>
        <dbReference type="EMBL" id="RJF91710.1"/>
    </source>
</evidence>
<comment type="caution">
    <text evidence="9">The sequence shown here is derived from an EMBL/GenBank/DDBJ whole genome shotgun (WGS) entry which is preliminary data.</text>
</comment>
<keyword evidence="4 7" id="KW-0812">Transmembrane</keyword>
<dbReference type="SUPFAM" id="SSF103473">
    <property type="entry name" value="MFS general substrate transporter"/>
    <property type="match status" value="1"/>
</dbReference>
<evidence type="ECO:0000259" key="8">
    <source>
        <dbReference type="PROSITE" id="PS50850"/>
    </source>
</evidence>
<dbReference type="EMBL" id="QYUO01000003">
    <property type="protein sequence ID" value="RJF91710.1"/>
    <property type="molecule type" value="Genomic_DNA"/>
</dbReference>
<dbReference type="RefSeq" id="WP_119771608.1">
    <property type="nucleotide sequence ID" value="NZ_QYUO01000003.1"/>
</dbReference>
<feature type="transmembrane region" description="Helical" evidence="7">
    <location>
        <begin position="318"/>
        <end position="337"/>
    </location>
</feature>
<gene>
    <name evidence="9" type="ORF">D3871_23750</name>
</gene>
<evidence type="ECO:0000256" key="5">
    <source>
        <dbReference type="ARBA" id="ARBA00022989"/>
    </source>
</evidence>
<dbReference type="Gene3D" id="1.20.1250.20">
    <property type="entry name" value="MFS general substrate transporter like domains"/>
    <property type="match status" value="1"/>
</dbReference>
<name>A0A3A3FEN9_9BURK</name>
<dbReference type="GO" id="GO:0022857">
    <property type="term" value="F:transmembrane transporter activity"/>
    <property type="evidence" value="ECO:0007669"/>
    <property type="project" value="InterPro"/>
</dbReference>
<feature type="transmembrane region" description="Helical" evidence="7">
    <location>
        <begin position="20"/>
        <end position="43"/>
    </location>
</feature>
<evidence type="ECO:0000256" key="2">
    <source>
        <dbReference type="ARBA" id="ARBA00022448"/>
    </source>
</evidence>
<dbReference type="PROSITE" id="PS50850">
    <property type="entry name" value="MFS"/>
    <property type="match status" value="1"/>
</dbReference>
<dbReference type="PANTHER" id="PTHR23513:SF11">
    <property type="entry name" value="STAPHYLOFERRIN A TRANSPORTER"/>
    <property type="match status" value="1"/>
</dbReference>
<keyword evidence="5 7" id="KW-1133">Transmembrane helix</keyword>
<evidence type="ECO:0000313" key="10">
    <source>
        <dbReference type="Proteomes" id="UP000265955"/>
    </source>
</evidence>
<dbReference type="InterPro" id="IPR010290">
    <property type="entry name" value="TM_effector"/>
</dbReference>
<accession>A0A3A3FEN9</accession>
<keyword evidence="2" id="KW-0813">Transport</keyword>
<feature type="transmembrane region" description="Helical" evidence="7">
    <location>
        <begin position="109"/>
        <end position="130"/>
    </location>
</feature>
<dbReference type="Proteomes" id="UP000265955">
    <property type="component" value="Unassembled WGS sequence"/>
</dbReference>
<evidence type="ECO:0000256" key="6">
    <source>
        <dbReference type="ARBA" id="ARBA00023136"/>
    </source>
</evidence>
<keyword evidence="3" id="KW-1003">Cell membrane</keyword>
<dbReference type="OrthoDB" id="9775268at2"/>
<dbReference type="CDD" id="cd06173">
    <property type="entry name" value="MFS_MefA_like"/>
    <property type="match status" value="1"/>
</dbReference>
<dbReference type="AlphaFoldDB" id="A0A3A3FEN9"/>
<dbReference type="InterPro" id="IPR036259">
    <property type="entry name" value="MFS_trans_sf"/>
</dbReference>
<keyword evidence="6 7" id="KW-0472">Membrane</keyword>
<feature type="transmembrane region" description="Helical" evidence="7">
    <location>
        <begin position="229"/>
        <end position="249"/>
    </location>
</feature>
<dbReference type="InterPro" id="IPR020846">
    <property type="entry name" value="MFS_dom"/>
</dbReference>